<evidence type="ECO:0000256" key="5">
    <source>
        <dbReference type="ARBA" id="ARBA00022725"/>
    </source>
</evidence>
<feature type="transmembrane region" description="Helical" evidence="10">
    <location>
        <begin position="111"/>
        <end position="132"/>
    </location>
</feature>
<comment type="subcellular location">
    <subcellularLocation>
        <location evidence="1">Cell membrane</location>
        <topology evidence="1">Multi-pass membrane protein</topology>
    </subcellularLocation>
</comment>
<evidence type="ECO:0000256" key="3">
    <source>
        <dbReference type="ARBA" id="ARBA00022606"/>
    </source>
</evidence>
<comment type="caution">
    <text evidence="11">The sequence shown here is derived from an EMBL/GenBank/DDBJ whole genome shotgun (WGS) entry which is preliminary data.</text>
</comment>
<keyword evidence="9" id="KW-0807">Transducer</keyword>
<dbReference type="PANTHER" id="PTHR21137">
    <property type="entry name" value="ODORANT RECEPTOR"/>
    <property type="match status" value="1"/>
</dbReference>
<keyword evidence="5" id="KW-0552">Olfaction</keyword>
<dbReference type="AlphaFoldDB" id="A0AAW1MEJ4"/>
<dbReference type="GO" id="GO:0005886">
    <property type="term" value="C:plasma membrane"/>
    <property type="evidence" value="ECO:0007669"/>
    <property type="project" value="UniProtKB-SubCell"/>
</dbReference>
<evidence type="ECO:0000256" key="1">
    <source>
        <dbReference type="ARBA" id="ARBA00004651"/>
    </source>
</evidence>
<gene>
    <name evidence="11" type="ORF">QE152_g7571</name>
</gene>
<feature type="transmembrane region" description="Helical" evidence="10">
    <location>
        <begin position="80"/>
        <end position="105"/>
    </location>
</feature>
<keyword evidence="7 10" id="KW-0472">Membrane</keyword>
<dbReference type="PANTHER" id="PTHR21137:SF35">
    <property type="entry name" value="ODORANT RECEPTOR 19A-RELATED"/>
    <property type="match status" value="1"/>
</dbReference>
<dbReference type="GO" id="GO:0005549">
    <property type="term" value="F:odorant binding"/>
    <property type="evidence" value="ECO:0007669"/>
    <property type="project" value="InterPro"/>
</dbReference>
<reference evidence="11 12" key="1">
    <citation type="journal article" date="2024" name="BMC Genomics">
        <title>De novo assembly and annotation of Popillia japonica's genome with initial clues to its potential as an invasive pest.</title>
        <authorList>
            <person name="Cucini C."/>
            <person name="Boschi S."/>
            <person name="Funari R."/>
            <person name="Cardaioli E."/>
            <person name="Iannotti N."/>
            <person name="Marturano G."/>
            <person name="Paoli F."/>
            <person name="Bruttini M."/>
            <person name="Carapelli A."/>
            <person name="Frati F."/>
            <person name="Nardi F."/>
        </authorList>
    </citation>
    <scope>NUCLEOTIDE SEQUENCE [LARGE SCALE GENOMIC DNA]</scope>
    <source>
        <strain evidence="11">DMR45628</strain>
    </source>
</reference>
<keyword evidence="4 10" id="KW-0812">Transmembrane</keyword>
<evidence type="ECO:0000256" key="4">
    <source>
        <dbReference type="ARBA" id="ARBA00022692"/>
    </source>
</evidence>
<evidence type="ECO:0000256" key="8">
    <source>
        <dbReference type="ARBA" id="ARBA00023170"/>
    </source>
</evidence>
<evidence type="ECO:0000256" key="2">
    <source>
        <dbReference type="ARBA" id="ARBA00022475"/>
    </source>
</evidence>
<dbReference type="Pfam" id="PF02949">
    <property type="entry name" value="7tm_6"/>
    <property type="match status" value="1"/>
</dbReference>
<sequence>MFAIVASAQFYCLWLATTSVLAYDFVYVACCIHIILQVRLLKWKIKNALDRYQENPKPKLWYYITHHQFLYSMFQRMRNIFSAMLLFHYLVTLFSSCFVLLQLLLRNLDAVSYASQIVTIVFYIAQFALYTFPAEEVAFQFLDLPNAIYISKWYKNDVEIQRLMLYVMLKSQQQKYFTGAGLIDINVETFDSVLRKALSFCAIFKNLLKN</sequence>
<dbReference type="EMBL" id="JASPKY010000055">
    <property type="protein sequence ID" value="KAK9744811.1"/>
    <property type="molecule type" value="Genomic_DNA"/>
</dbReference>
<evidence type="ECO:0000313" key="12">
    <source>
        <dbReference type="Proteomes" id="UP001458880"/>
    </source>
</evidence>
<feature type="transmembrane region" description="Helical" evidence="10">
    <location>
        <begin position="20"/>
        <end position="41"/>
    </location>
</feature>
<keyword evidence="6 10" id="KW-1133">Transmembrane helix</keyword>
<keyword evidence="12" id="KW-1185">Reference proteome</keyword>
<dbReference type="GO" id="GO:0007165">
    <property type="term" value="P:signal transduction"/>
    <property type="evidence" value="ECO:0007669"/>
    <property type="project" value="UniProtKB-KW"/>
</dbReference>
<proteinExistence type="predicted"/>
<dbReference type="Proteomes" id="UP001458880">
    <property type="component" value="Unassembled WGS sequence"/>
</dbReference>
<dbReference type="GO" id="GO:0004984">
    <property type="term" value="F:olfactory receptor activity"/>
    <property type="evidence" value="ECO:0007669"/>
    <property type="project" value="InterPro"/>
</dbReference>
<dbReference type="InterPro" id="IPR004117">
    <property type="entry name" value="7tm6_olfct_rcpt"/>
</dbReference>
<evidence type="ECO:0000256" key="7">
    <source>
        <dbReference type="ARBA" id="ARBA00023136"/>
    </source>
</evidence>
<evidence type="ECO:0000256" key="6">
    <source>
        <dbReference type="ARBA" id="ARBA00022989"/>
    </source>
</evidence>
<evidence type="ECO:0000313" key="11">
    <source>
        <dbReference type="EMBL" id="KAK9744811.1"/>
    </source>
</evidence>
<keyword evidence="3" id="KW-0716">Sensory transduction</keyword>
<keyword evidence="8 11" id="KW-0675">Receptor</keyword>
<name>A0AAW1MEJ4_POPJA</name>
<evidence type="ECO:0000256" key="10">
    <source>
        <dbReference type="SAM" id="Phobius"/>
    </source>
</evidence>
<protein>
    <submittedName>
        <fullName evidence="11">7tm Odorant receptor</fullName>
    </submittedName>
</protein>
<keyword evidence="2" id="KW-1003">Cell membrane</keyword>
<accession>A0AAW1MEJ4</accession>
<organism evidence="11 12">
    <name type="scientific">Popillia japonica</name>
    <name type="common">Japanese beetle</name>
    <dbReference type="NCBI Taxonomy" id="7064"/>
    <lineage>
        <taxon>Eukaryota</taxon>
        <taxon>Metazoa</taxon>
        <taxon>Ecdysozoa</taxon>
        <taxon>Arthropoda</taxon>
        <taxon>Hexapoda</taxon>
        <taxon>Insecta</taxon>
        <taxon>Pterygota</taxon>
        <taxon>Neoptera</taxon>
        <taxon>Endopterygota</taxon>
        <taxon>Coleoptera</taxon>
        <taxon>Polyphaga</taxon>
        <taxon>Scarabaeiformia</taxon>
        <taxon>Scarabaeidae</taxon>
        <taxon>Rutelinae</taxon>
        <taxon>Popillia</taxon>
    </lineage>
</organism>
<evidence type="ECO:0000256" key="9">
    <source>
        <dbReference type="ARBA" id="ARBA00023224"/>
    </source>
</evidence>